<name>A0A024VEL3_PLAFA</name>
<keyword evidence="2" id="KW-1133">Transmembrane helix</keyword>
<evidence type="ECO:0008006" key="5">
    <source>
        <dbReference type="Google" id="ProtNLM"/>
    </source>
</evidence>
<accession>A0A024VEL3</accession>
<dbReference type="AlphaFoldDB" id="A0A024VEL3"/>
<dbReference type="EMBL" id="KI928152">
    <property type="protein sequence ID" value="ETW26922.1"/>
    <property type="molecule type" value="Genomic_DNA"/>
</dbReference>
<feature type="transmembrane region" description="Helical" evidence="2">
    <location>
        <begin position="20"/>
        <end position="38"/>
    </location>
</feature>
<evidence type="ECO:0000313" key="4">
    <source>
        <dbReference type="Proteomes" id="UP000030656"/>
    </source>
</evidence>
<sequence length="162" mass="19226">MDTNENMKNVKDMMSFTTKNIIYIFIGISLLIFIYKILKKNKKDAEVKRNNEISIKMKLSREKQLQELDKEMMINKEKMKEQNIKKNEEKKKDADQAKPKLGSKDNSSFNHLNDYSNYYRPSLKNRFVNCHKKKYICTIIANPDDNLDELKVQKNKIIKGKN</sequence>
<proteinExistence type="predicted"/>
<evidence type="ECO:0000256" key="2">
    <source>
        <dbReference type="SAM" id="Phobius"/>
    </source>
</evidence>
<organism evidence="3 4">
    <name type="scientific">Plasmodium falciparum FCH/4</name>
    <dbReference type="NCBI Taxonomy" id="1036724"/>
    <lineage>
        <taxon>Eukaryota</taxon>
        <taxon>Sar</taxon>
        <taxon>Alveolata</taxon>
        <taxon>Apicomplexa</taxon>
        <taxon>Aconoidasida</taxon>
        <taxon>Haemosporida</taxon>
        <taxon>Plasmodiidae</taxon>
        <taxon>Plasmodium</taxon>
        <taxon>Plasmodium (Laverania)</taxon>
    </lineage>
</organism>
<keyword evidence="2" id="KW-0812">Transmembrane</keyword>
<protein>
    <recommendedName>
        <fullName evidence="5">Selenoprotein</fullName>
    </recommendedName>
</protein>
<evidence type="ECO:0000313" key="3">
    <source>
        <dbReference type="EMBL" id="ETW26922.1"/>
    </source>
</evidence>
<feature type="region of interest" description="Disordered" evidence="1">
    <location>
        <begin position="75"/>
        <end position="108"/>
    </location>
</feature>
<feature type="compositionally biased region" description="Basic and acidic residues" evidence="1">
    <location>
        <begin position="75"/>
        <end position="98"/>
    </location>
</feature>
<dbReference type="Proteomes" id="UP000030656">
    <property type="component" value="Unassembled WGS sequence"/>
</dbReference>
<reference evidence="3 4" key="2">
    <citation type="submission" date="2013-02" db="EMBL/GenBank/DDBJ databases">
        <title>The Genome Sequence of Plasmodium falciparum FCH/4.</title>
        <authorList>
            <consortium name="The Broad Institute Genome Sequencing Platform"/>
            <consortium name="The Broad Institute Genome Sequencing Center for Infectious Disease"/>
            <person name="Neafsey D."/>
            <person name="Cheeseman I."/>
            <person name="Volkman S."/>
            <person name="Adams J."/>
            <person name="Walker B."/>
            <person name="Young S.K."/>
            <person name="Zeng Q."/>
            <person name="Gargeya S."/>
            <person name="Fitzgerald M."/>
            <person name="Haas B."/>
            <person name="Abouelleil A."/>
            <person name="Alvarado L."/>
            <person name="Arachchi H.M."/>
            <person name="Berlin A.M."/>
            <person name="Chapman S.B."/>
            <person name="Dewar J."/>
            <person name="Goldberg J."/>
            <person name="Griggs A."/>
            <person name="Gujja S."/>
            <person name="Hansen M."/>
            <person name="Howarth C."/>
            <person name="Imamovic A."/>
            <person name="Larimer J."/>
            <person name="McCowan C."/>
            <person name="Murphy C."/>
            <person name="Neiman D."/>
            <person name="Pearson M."/>
            <person name="Priest M."/>
            <person name="Roberts A."/>
            <person name="Saif S."/>
            <person name="Shea T."/>
            <person name="Sisk P."/>
            <person name="Sykes S."/>
            <person name="Wortman J."/>
            <person name="Nusbaum C."/>
            <person name="Birren B."/>
        </authorList>
    </citation>
    <scope>NUCLEOTIDE SEQUENCE [LARGE SCALE GENOMIC DNA]</scope>
    <source>
        <strain evidence="3 4">FCH/4</strain>
    </source>
</reference>
<reference evidence="3 4" key="1">
    <citation type="submission" date="2013-02" db="EMBL/GenBank/DDBJ databases">
        <title>The Genome Annotation of Plasmodium falciparum FCH/4.</title>
        <authorList>
            <consortium name="The Broad Institute Genome Sequencing Platform"/>
            <consortium name="The Broad Institute Genome Sequencing Center for Infectious Disease"/>
            <person name="Neafsey D."/>
            <person name="Hoffman S."/>
            <person name="Volkman S."/>
            <person name="Rosenthal P."/>
            <person name="Walker B."/>
            <person name="Young S.K."/>
            <person name="Zeng Q."/>
            <person name="Gargeya S."/>
            <person name="Fitzgerald M."/>
            <person name="Haas B."/>
            <person name="Abouelleil A."/>
            <person name="Allen A.W."/>
            <person name="Alvarado L."/>
            <person name="Arachchi H.M."/>
            <person name="Berlin A.M."/>
            <person name="Chapman S.B."/>
            <person name="Gainer-Dewar J."/>
            <person name="Goldberg J."/>
            <person name="Griggs A."/>
            <person name="Gujja S."/>
            <person name="Hansen M."/>
            <person name="Howarth C."/>
            <person name="Imamovic A."/>
            <person name="Ireland A."/>
            <person name="Larimer J."/>
            <person name="McCowan C."/>
            <person name="Murphy C."/>
            <person name="Pearson M."/>
            <person name="Poon T.W."/>
            <person name="Priest M."/>
            <person name="Roberts A."/>
            <person name="Saif S."/>
            <person name="Shea T."/>
            <person name="Sisk P."/>
            <person name="Sykes S."/>
            <person name="Wortman J."/>
            <person name="Nusbaum C."/>
            <person name="Birren B."/>
        </authorList>
    </citation>
    <scope>NUCLEOTIDE SEQUENCE [LARGE SCALE GENOMIC DNA]</scope>
    <source>
        <strain evidence="3 4">FCH/4</strain>
    </source>
</reference>
<evidence type="ECO:0000256" key="1">
    <source>
        <dbReference type="SAM" id="MobiDB-lite"/>
    </source>
</evidence>
<gene>
    <name evidence="3" type="ORF">PFFCH_05621</name>
</gene>
<keyword evidence="2" id="KW-0472">Membrane</keyword>